<evidence type="ECO:0000313" key="3">
    <source>
        <dbReference type="EMBL" id="PZQ74094.1"/>
    </source>
</evidence>
<protein>
    <submittedName>
        <fullName evidence="3">A circularly permuted ATPgrasp family protein</fullName>
    </submittedName>
</protein>
<comment type="caution">
    <text evidence="3">The sequence shown here is derived from an EMBL/GenBank/DDBJ whole genome shotgun (WGS) entry which is preliminary data.</text>
</comment>
<dbReference type="InterPro" id="IPR051680">
    <property type="entry name" value="ATP-dep_Glu-Cys_Ligase-2"/>
</dbReference>
<dbReference type="PANTHER" id="PTHR34595:SF2">
    <property type="entry name" value="BLR2978 PROTEIN"/>
    <property type="match status" value="1"/>
</dbReference>
<dbReference type="InterPro" id="IPR025841">
    <property type="entry name" value="CP_ATPgrasp_2"/>
</dbReference>
<feature type="region of interest" description="Disordered" evidence="1">
    <location>
        <begin position="24"/>
        <end position="84"/>
    </location>
</feature>
<sequence length="284" mass="30591">MDPLNDSLFDAQVLESPAAFASALAPPAQPGHFDELRGSATPVPEVPAARPAASPAPLHDALEPPPDEPESAEPSAPKPPLTPAWSQFFEALGPAGFADLPRRAVSLERQIRDNGVTYNVYADSNGPQRPWSLDLFPLIVPPQSWATIESGVLQRTRVLDRVLADVYGPQKLLSEGLLPAALVRGHPGYLRAMHGVQPPGDTWLRIAAFDLARGPDGNWWVVSQRTQAPSGLGYLLENRLAISRQFPQAFESLQVQRLAATYSAMMEGLQTMCPAGAPPHIALL</sequence>
<reference evidence="3 4" key="1">
    <citation type="submission" date="2017-08" db="EMBL/GenBank/DDBJ databases">
        <title>Infants hospitalized years apart are colonized by the same room-sourced microbial strains.</title>
        <authorList>
            <person name="Brooks B."/>
            <person name="Olm M.R."/>
            <person name="Firek B.A."/>
            <person name="Baker R."/>
            <person name="Thomas B.C."/>
            <person name="Morowitz M.J."/>
            <person name="Banfield J.F."/>
        </authorList>
    </citation>
    <scope>NUCLEOTIDE SEQUENCE [LARGE SCALE GENOMIC DNA]</scope>
    <source>
        <strain evidence="3">S2_005_003_R2_41</strain>
    </source>
</reference>
<name>A0A2W5QAD6_VARPD</name>
<feature type="non-terminal residue" evidence="3">
    <location>
        <position position="284"/>
    </location>
</feature>
<dbReference type="SUPFAM" id="SSF56059">
    <property type="entry name" value="Glutathione synthetase ATP-binding domain-like"/>
    <property type="match status" value="1"/>
</dbReference>
<dbReference type="PANTHER" id="PTHR34595">
    <property type="entry name" value="BLR5612 PROTEIN"/>
    <property type="match status" value="1"/>
</dbReference>
<feature type="compositionally biased region" description="Low complexity" evidence="1">
    <location>
        <begin position="40"/>
        <end position="59"/>
    </location>
</feature>
<dbReference type="AlphaFoldDB" id="A0A2W5QAD6"/>
<evidence type="ECO:0000313" key="4">
    <source>
        <dbReference type="Proteomes" id="UP000249135"/>
    </source>
</evidence>
<dbReference type="Proteomes" id="UP000249135">
    <property type="component" value="Unassembled WGS sequence"/>
</dbReference>
<proteinExistence type="predicted"/>
<accession>A0A2W5QAD6</accession>
<gene>
    <name evidence="3" type="ORF">DI563_13170</name>
</gene>
<dbReference type="EMBL" id="QFPP01000148">
    <property type="protein sequence ID" value="PZQ74094.1"/>
    <property type="molecule type" value="Genomic_DNA"/>
</dbReference>
<organism evidence="3 4">
    <name type="scientific">Variovorax paradoxus</name>
    <dbReference type="NCBI Taxonomy" id="34073"/>
    <lineage>
        <taxon>Bacteria</taxon>
        <taxon>Pseudomonadati</taxon>
        <taxon>Pseudomonadota</taxon>
        <taxon>Betaproteobacteria</taxon>
        <taxon>Burkholderiales</taxon>
        <taxon>Comamonadaceae</taxon>
        <taxon>Variovorax</taxon>
    </lineage>
</organism>
<evidence type="ECO:0000256" key="1">
    <source>
        <dbReference type="SAM" id="MobiDB-lite"/>
    </source>
</evidence>
<dbReference type="Pfam" id="PF14403">
    <property type="entry name" value="CP_ATPgrasp_2"/>
    <property type="match status" value="1"/>
</dbReference>
<feature type="domain" description="Circularly permuted ATP-grasp type 2" evidence="2">
    <location>
        <begin position="137"/>
        <end position="284"/>
    </location>
</feature>
<evidence type="ECO:0000259" key="2">
    <source>
        <dbReference type="Pfam" id="PF14403"/>
    </source>
</evidence>